<keyword evidence="1" id="KW-0732">Signal</keyword>
<feature type="domain" description="Sporulation stage II protein D amidase enhancer LytB N-terminal" evidence="2">
    <location>
        <begin position="126"/>
        <end position="189"/>
    </location>
</feature>
<evidence type="ECO:0000313" key="4">
    <source>
        <dbReference type="Proteomes" id="UP001259239"/>
    </source>
</evidence>
<accession>A0AAP5N1M1</accession>
<proteinExistence type="predicted"/>
<name>A0AAP5N1M1_9BACL</name>
<protein>
    <submittedName>
        <fullName evidence="3">SpoIID/LytB domain-containing protein</fullName>
    </submittedName>
</protein>
<evidence type="ECO:0000256" key="1">
    <source>
        <dbReference type="SAM" id="SignalP"/>
    </source>
</evidence>
<evidence type="ECO:0000313" key="3">
    <source>
        <dbReference type="EMBL" id="MDT2250395.1"/>
    </source>
</evidence>
<reference evidence="3" key="2">
    <citation type="submission" date="2023-03" db="EMBL/GenBank/DDBJ databases">
        <authorList>
            <person name="Obshta O."/>
            <person name="Zabrodski M.W."/>
            <person name="Soomro T."/>
            <person name="Wilson G."/>
            <person name="Masood F."/>
            <person name="Thebeau J."/>
            <person name="Bezerra Da Silva M.C."/>
            <person name="Raza F."/>
            <person name="Biganski S."/>
            <person name="Jose M."/>
            <person name="Camilli M."/>
            <person name="Kozii I.V."/>
            <person name="Kozii R.V."/>
            <person name="Simko E."/>
            <person name="Wood S.C."/>
        </authorList>
    </citation>
    <scope>NUCLEOTIDE SEQUENCE</scope>
    <source>
        <strain evidence="3">PL001</strain>
    </source>
</reference>
<organism evidence="3 4">
    <name type="scientific">Paenibacillus larvae</name>
    <dbReference type="NCBI Taxonomy" id="1464"/>
    <lineage>
        <taxon>Bacteria</taxon>
        <taxon>Bacillati</taxon>
        <taxon>Bacillota</taxon>
        <taxon>Bacilli</taxon>
        <taxon>Bacillales</taxon>
        <taxon>Paenibacillaceae</taxon>
        <taxon>Paenibacillus</taxon>
    </lineage>
</organism>
<dbReference type="AlphaFoldDB" id="A0AAP5N1M1"/>
<reference evidence="3" key="1">
    <citation type="journal article" date="2023" name="J. Vet. Diagn. Invest.">
        <title>Oxytetracycline-resistant Paenibacillus larvae identified in commercial beekeeping operations in Saskatchewan using pooled honey sampling.</title>
        <authorList>
            <person name="Obshta O."/>
            <person name="Zabrodski M.W."/>
            <person name="Soomro T."/>
            <person name="Wilson G."/>
            <person name="Masood F."/>
            <person name="Thebeau J."/>
            <person name="Silva M.C.B."/>
            <person name="Biganski S."/>
            <person name="Kozii I.V."/>
            <person name="Koziy R.V."/>
            <person name="Raza M.F."/>
            <person name="Jose M.S."/>
            <person name="Simko E."/>
            <person name="Wood S.C."/>
        </authorList>
    </citation>
    <scope>NUCLEOTIDE SEQUENCE</scope>
    <source>
        <strain evidence="3">PL001</strain>
    </source>
</reference>
<dbReference type="EMBL" id="JARQGV010000004">
    <property type="protein sequence ID" value="MDT2250395.1"/>
    <property type="molecule type" value="Genomic_DNA"/>
</dbReference>
<dbReference type="Pfam" id="PF08486">
    <property type="entry name" value="SpoIID"/>
    <property type="match status" value="1"/>
</dbReference>
<evidence type="ECO:0000259" key="2">
    <source>
        <dbReference type="Pfam" id="PF08486"/>
    </source>
</evidence>
<dbReference type="RefSeq" id="WP_023483180.1">
    <property type="nucleotide sequence ID" value="NZ_CBCRXL010000033.1"/>
</dbReference>
<feature type="signal peptide" evidence="1">
    <location>
        <begin position="1"/>
        <end position="23"/>
    </location>
</feature>
<gene>
    <name evidence="3" type="ORF">P7H09_03130</name>
</gene>
<comment type="caution">
    <text evidence="3">The sequence shown here is derived from an EMBL/GenBank/DDBJ whole genome shotgun (WGS) entry which is preliminary data.</text>
</comment>
<sequence length="190" mass="20189">MKKLFAILLAASMLFTVIPQGNASADTSQVAVKLVNYIGKNSSIDVKVTGNYRISETGSALNSGQTYTVKASSGVLSLYSGNQKLREFGAQFSMVPVTYGTSSTLTIQNGNSYTGTITFQAEGSIVTPVNKLPMEDYLKGVLPKEVSSAYPLESLKAQAVSARTHASRFTSAGKTMDDTTSYQVYGGYSS</sequence>
<feature type="chain" id="PRO_5043005437" evidence="1">
    <location>
        <begin position="24"/>
        <end position="190"/>
    </location>
</feature>
<dbReference type="Proteomes" id="UP001259239">
    <property type="component" value="Unassembled WGS sequence"/>
</dbReference>
<dbReference type="InterPro" id="IPR013693">
    <property type="entry name" value="SpoIID/LytB_N"/>
</dbReference>